<reference evidence="3 4" key="1">
    <citation type="submission" date="2021-06" db="EMBL/GenBank/DDBJ databases">
        <title>Caerostris extrusa draft genome.</title>
        <authorList>
            <person name="Kono N."/>
            <person name="Arakawa K."/>
        </authorList>
    </citation>
    <scope>NUCLEOTIDE SEQUENCE [LARGE SCALE GENOMIC DNA]</scope>
</reference>
<sequence length="140" mass="15452">MFTKVVIFTILFGCALSRTSVKRRPARPTHRTPEETALCSGTLNATTTATTSPCSAPSRHPNGAPATTRQTESARLQTRSNPANVSWPKTLLLSAENQLVRFQCAIQAERSRRSNVALPLRSAAALILKQGERQFRKYRT</sequence>
<protein>
    <recommendedName>
        <fullName evidence="5">Secreted protein</fullName>
    </recommendedName>
</protein>
<comment type="caution">
    <text evidence="3">The sequence shown here is derived from an EMBL/GenBank/DDBJ whole genome shotgun (WGS) entry which is preliminary data.</text>
</comment>
<feature type="region of interest" description="Disordered" evidence="1">
    <location>
        <begin position="21"/>
        <end position="83"/>
    </location>
</feature>
<organism evidence="3 4">
    <name type="scientific">Caerostris extrusa</name>
    <name type="common">Bark spider</name>
    <name type="synonym">Caerostris bankana</name>
    <dbReference type="NCBI Taxonomy" id="172846"/>
    <lineage>
        <taxon>Eukaryota</taxon>
        <taxon>Metazoa</taxon>
        <taxon>Ecdysozoa</taxon>
        <taxon>Arthropoda</taxon>
        <taxon>Chelicerata</taxon>
        <taxon>Arachnida</taxon>
        <taxon>Araneae</taxon>
        <taxon>Araneomorphae</taxon>
        <taxon>Entelegynae</taxon>
        <taxon>Araneoidea</taxon>
        <taxon>Araneidae</taxon>
        <taxon>Caerostris</taxon>
    </lineage>
</organism>
<feature type="signal peptide" evidence="2">
    <location>
        <begin position="1"/>
        <end position="17"/>
    </location>
</feature>
<dbReference type="EMBL" id="BPLR01013253">
    <property type="protein sequence ID" value="GIY59896.1"/>
    <property type="molecule type" value="Genomic_DNA"/>
</dbReference>
<gene>
    <name evidence="3" type="ORF">CEXT_717531</name>
</gene>
<evidence type="ECO:0000256" key="1">
    <source>
        <dbReference type="SAM" id="MobiDB-lite"/>
    </source>
</evidence>
<keyword evidence="2" id="KW-0732">Signal</keyword>
<evidence type="ECO:0000256" key="2">
    <source>
        <dbReference type="SAM" id="SignalP"/>
    </source>
</evidence>
<accession>A0AAV4UQ88</accession>
<proteinExistence type="predicted"/>
<feature type="compositionally biased region" description="Polar residues" evidence="1">
    <location>
        <begin position="65"/>
        <end position="83"/>
    </location>
</feature>
<name>A0AAV4UQ88_CAEEX</name>
<keyword evidence="4" id="KW-1185">Reference proteome</keyword>
<feature type="compositionally biased region" description="Basic residues" evidence="1">
    <location>
        <begin position="21"/>
        <end position="30"/>
    </location>
</feature>
<feature type="chain" id="PRO_5043876155" description="Secreted protein" evidence="2">
    <location>
        <begin position="18"/>
        <end position="140"/>
    </location>
</feature>
<dbReference type="AlphaFoldDB" id="A0AAV4UQ88"/>
<evidence type="ECO:0000313" key="3">
    <source>
        <dbReference type="EMBL" id="GIY59896.1"/>
    </source>
</evidence>
<evidence type="ECO:0000313" key="4">
    <source>
        <dbReference type="Proteomes" id="UP001054945"/>
    </source>
</evidence>
<evidence type="ECO:0008006" key="5">
    <source>
        <dbReference type="Google" id="ProtNLM"/>
    </source>
</evidence>
<feature type="compositionally biased region" description="Low complexity" evidence="1">
    <location>
        <begin position="45"/>
        <end position="58"/>
    </location>
</feature>
<dbReference type="Proteomes" id="UP001054945">
    <property type="component" value="Unassembled WGS sequence"/>
</dbReference>